<dbReference type="InterPro" id="IPR011010">
    <property type="entry name" value="DNA_brk_join_enz"/>
</dbReference>
<gene>
    <name evidence="8" type="ORF">UV02_C0025G0008</name>
</gene>
<dbReference type="PROSITE" id="PS51900">
    <property type="entry name" value="CB"/>
    <property type="match status" value="1"/>
</dbReference>
<dbReference type="InterPro" id="IPR004107">
    <property type="entry name" value="Integrase_SAM-like_N"/>
</dbReference>
<evidence type="ECO:0000259" key="7">
    <source>
        <dbReference type="PROSITE" id="PS51900"/>
    </source>
</evidence>
<evidence type="ECO:0000313" key="8">
    <source>
        <dbReference type="EMBL" id="KKS41568.1"/>
    </source>
</evidence>
<dbReference type="NCBIfam" id="NF040815">
    <property type="entry name" value="recomb_XerA_Arch"/>
    <property type="match status" value="1"/>
</dbReference>
<dbReference type="PANTHER" id="PTHR30349">
    <property type="entry name" value="PHAGE INTEGRASE-RELATED"/>
    <property type="match status" value="1"/>
</dbReference>
<keyword evidence="2" id="KW-0229">DNA integration</keyword>
<dbReference type="Gene3D" id="1.10.150.130">
    <property type="match status" value="1"/>
</dbReference>
<keyword evidence="3 5" id="KW-0238">DNA-binding</keyword>
<keyword evidence="4" id="KW-0233">DNA recombination</keyword>
<feature type="domain" description="Tyr recombinase" evidence="6">
    <location>
        <begin position="96"/>
        <end position="268"/>
    </location>
</feature>
<evidence type="ECO:0000256" key="5">
    <source>
        <dbReference type="PROSITE-ProRule" id="PRU01248"/>
    </source>
</evidence>
<evidence type="ECO:0000256" key="2">
    <source>
        <dbReference type="ARBA" id="ARBA00022908"/>
    </source>
</evidence>
<dbReference type="GO" id="GO:0015074">
    <property type="term" value="P:DNA integration"/>
    <property type="evidence" value="ECO:0007669"/>
    <property type="project" value="UniProtKB-KW"/>
</dbReference>
<dbReference type="AlphaFoldDB" id="A0A0G1BVU9"/>
<dbReference type="InterPro" id="IPR050090">
    <property type="entry name" value="Tyrosine_recombinase_XerCD"/>
</dbReference>
<dbReference type="InterPro" id="IPR002104">
    <property type="entry name" value="Integrase_catalytic"/>
</dbReference>
<reference evidence="8 9" key="1">
    <citation type="journal article" date="2015" name="Nature">
        <title>rRNA introns, odd ribosomes, and small enigmatic genomes across a large radiation of phyla.</title>
        <authorList>
            <person name="Brown C.T."/>
            <person name="Hug L.A."/>
            <person name="Thomas B.C."/>
            <person name="Sharon I."/>
            <person name="Castelle C.J."/>
            <person name="Singh A."/>
            <person name="Wilkins M.J."/>
            <person name="Williams K.H."/>
            <person name="Banfield J.F."/>
        </authorList>
    </citation>
    <scope>NUCLEOTIDE SEQUENCE [LARGE SCALE GENOMIC DNA]</scope>
</reference>
<comment type="caution">
    <text evidence="8">The sequence shown here is derived from an EMBL/GenBank/DDBJ whole genome shotgun (WGS) entry which is preliminary data.</text>
</comment>
<dbReference type="InterPro" id="IPR013762">
    <property type="entry name" value="Integrase-like_cat_sf"/>
</dbReference>
<dbReference type="Pfam" id="PF00589">
    <property type="entry name" value="Phage_integrase"/>
    <property type="match status" value="1"/>
</dbReference>
<comment type="similarity">
    <text evidence="1">Belongs to the 'phage' integrase family.</text>
</comment>
<dbReference type="PROSITE" id="PS51898">
    <property type="entry name" value="TYR_RECOMBINASE"/>
    <property type="match status" value="1"/>
</dbReference>
<proteinExistence type="inferred from homology"/>
<evidence type="ECO:0000313" key="9">
    <source>
        <dbReference type="Proteomes" id="UP000034516"/>
    </source>
</evidence>
<evidence type="ECO:0000256" key="3">
    <source>
        <dbReference type="ARBA" id="ARBA00023125"/>
    </source>
</evidence>
<dbReference type="EMBL" id="LCCW01000025">
    <property type="protein sequence ID" value="KKS41568.1"/>
    <property type="molecule type" value="Genomic_DNA"/>
</dbReference>
<dbReference type="Proteomes" id="UP000034516">
    <property type="component" value="Unassembled WGS sequence"/>
</dbReference>
<evidence type="ECO:0000259" key="6">
    <source>
        <dbReference type="PROSITE" id="PS51898"/>
    </source>
</evidence>
<feature type="domain" description="Core-binding (CB)" evidence="7">
    <location>
        <begin position="1"/>
        <end position="80"/>
    </location>
</feature>
<sequence>MANLIEIITQELKLRNYSPKTIKAYTFVARDLYAYFKKPLGNLSEQEVKKYLLNKQDKKLASQTIALCANAINFIFCEIYKRKNFEKIRHPKKSQKLPIVLSREEIRQIINCIDNLKHKMMVALAYGAGLRVSEVVRLKVADVNLDELTLIVRQGKGKKDRLTVLSKNIIEELKIIMAGRENDDYVFESNRGGKLTEMSAQKVFYSALKKAGIKKPASFHSLRHSFATHLLENGVDVRYVQELLGHANIRTTQIYTKVTNPSLKNIKSPL</sequence>
<dbReference type="Gene3D" id="1.10.443.10">
    <property type="entry name" value="Intergrase catalytic core"/>
    <property type="match status" value="1"/>
</dbReference>
<evidence type="ECO:0000256" key="1">
    <source>
        <dbReference type="ARBA" id="ARBA00008857"/>
    </source>
</evidence>
<dbReference type="Pfam" id="PF13495">
    <property type="entry name" value="Phage_int_SAM_4"/>
    <property type="match status" value="1"/>
</dbReference>
<dbReference type="InterPro" id="IPR044068">
    <property type="entry name" value="CB"/>
</dbReference>
<dbReference type="GO" id="GO:0003677">
    <property type="term" value="F:DNA binding"/>
    <property type="evidence" value="ECO:0007669"/>
    <property type="project" value="UniProtKB-UniRule"/>
</dbReference>
<dbReference type="InterPro" id="IPR010998">
    <property type="entry name" value="Integrase_recombinase_N"/>
</dbReference>
<accession>A0A0G1BVU9</accession>
<name>A0A0G1BVU9_9BACT</name>
<dbReference type="GO" id="GO:0006310">
    <property type="term" value="P:DNA recombination"/>
    <property type="evidence" value="ECO:0007669"/>
    <property type="project" value="UniProtKB-KW"/>
</dbReference>
<protein>
    <submittedName>
        <fullName evidence="8">Phage integrase</fullName>
    </submittedName>
</protein>
<organism evidence="8 9">
    <name type="scientific">Candidatus Kuenenbacteria bacterium GW2011_GWA2_42_15</name>
    <dbReference type="NCBI Taxonomy" id="1618677"/>
    <lineage>
        <taxon>Bacteria</taxon>
        <taxon>Candidatus Kueneniibacteriota</taxon>
    </lineage>
</organism>
<dbReference type="PANTHER" id="PTHR30349:SF64">
    <property type="entry name" value="PROPHAGE INTEGRASE INTD-RELATED"/>
    <property type="match status" value="1"/>
</dbReference>
<dbReference type="SUPFAM" id="SSF56349">
    <property type="entry name" value="DNA breaking-rejoining enzymes"/>
    <property type="match status" value="1"/>
</dbReference>
<evidence type="ECO:0000256" key="4">
    <source>
        <dbReference type="ARBA" id="ARBA00023172"/>
    </source>
</evidence>